<evidence type="ECO:0000256" key="4">
    <source>
        <dbReference type="ARBA" id="ARBA00022729"/>
    </source>
</evidence>
<dbReference type="Gene3D" id="1.10.390.10">
    <property type="entry name" value="Neutral Protease Domain 2"/>
    <property type="match status" value="1"/>
</dbReference>
<keyword evidence="4" id="KW-0732">Signal</keyword>
<dbReference type="InterPro" id="IPR023612">
    <property type="entry name" value="Peptidase_M4"/>
</dbReference>
<reference evidence="10 11" key="1">
    <citation type="submission" date="2018-01" db="EMBL/GenBank/DDBJ databases">
        <title>Complete genome sequence of Flavivirga eckloniae ECD14 isolated from seaweed Ecklonia cava.</title>
        <authorList>
            <person name="Lee J.H."/>
            <person name="Baik K.S."/>
            <person name="Seong C.N."/>
        </authorList>
    </citation>
    <scope>NUCLEOTIDE SEQUENCE [LARGE SCALE GENOMIC DNA]</scope>
    <source>
        <strain evidence="10 11">ECD14</strain>
    </source>
</reference>
<sequence length="939" mass="100983">MRKTLHNFKLTTRNFAIILVLLGTTMHGVSQERIIKISKEQTQATSPNDKIDDAPVANKALLRSMLKLENNDKLVPITSVVDNYGKHEKYQCYYKGVKVDGMIATIHSKNGKASKISTNQMVLPEMDVKASITTNGALQSAKQKLNFKTIDLVSSELIILSIDPDQNVWKLAYNLHIKGANFYEEVNTYVDAKTGDVIRIMEGIKHSGKHSHASRLKKLGANTTLEQKSFVSLLMQEAIGPLAPATGTLATRYSGTLSLTTDSSGSEYRLRDYSRGNGIINYNNSSSGQVLVYDDYTDNDNNWTLAEHDNSTKDNAALDAHFASQVTYDYFINEHGRNSYDGLGSELINFVNILNYGNAGWANGDYMLYGDGIFGSDPLTSLDVGAHEIGHGVTKYTANLQYQREQGAINESLSDIWAMSVEHYANVNYGLNKDLDLLGNDFGYTIRSMANPNLYGQPDTYQGTNWVPASVSEGCITPQGGAGGNDYCGVHTNSGVGNFWFYTLTLGGSGTNDNGDNYAVTAIGVDKGGDIVYAALADLTPTSQYADFRVVTIQAAQDLYGIGSPEEISVTNAWYAVGVGAAYSGGGGDTETPTVPTGLASSNITASGFDVSWTASTDNVGVTEYEVFIDGSSNGLTASTSYSASGLSANTTYAVTVIAKDAAGNQSASSSALDVTTLEGSGGGCTDTTYNSDDFEGGFSSSIWNDGGSDARISTSDQFYANSGVRCVRLRDDQASANITTDNLDLSLFEEITVTFSYITAGLEIGEGFSLQMSTNGGASFNTEASWARGSEFPSNNVRQTGTVTISGPFTTTTQLKFQHNASVNNDRSYLDDVVIEGCSNGVSSIIAATNGNTLIDTNNDVSEPVLEDIKIFPIPVSHMLNVKNLPENSNLRLMNISGQLLINAKGKSQINMSQFETGIYILQVNTEGKTKFVKIIKR</sequence>
<dbReference type="OrthoDB" id="291295at2"/>
<keyword evidence="2" id="KW-0645">Protease</keyword>
<dbReference type="PANTHER" id="PTHR33794">
    <property type="entry name" value="BACILLOLYSIN"/>
    <property type="match status" value="1"/>
</dbReference>
<keyword evidence="7" id="KW-0482">Metalloprotease</keyword>
<name>A0A2K9PJY9_9FLAO</name>
<dbReference type="AlphaFoldDB" id="A0A2K9PJY9"/>
<dbReference type="InterPro" id="IPR036116">
    <property type="entry name" value="FN3_sf"/>
</dbReference>
<feature type="active site" description="Proton donor" evidence="8">
    <location>
        <position position="491"/>
    </location>
</feature>
<dbReference type="CDD" id="cd00063">
    <property type="entry name" value="FN3"/>
    <property type="match status" value="1"/>
</dbReference>
<dbReference type="SUPFAM" id="SSF49265">
    <property type="entry name" value="Fibronectin type III"/>
    <property type="match status" value="1"/>
</dbReference>
<dbReference type="PROSITE" id="PS50853">
    <property type="entry name" value="FN3"/>
    <property type="match status" value="1"/>
</dbReference>
<keyword evidence="3" id="KW-0479">Metal-binding</keyword>
<proteinExistence type="inferred from homology"/>
<dbReference type="SUPFAM" id="SSF55486">
    <property type="entry name" value="Metalloproteases ('zincins'), catalytic domain"/>
    <property type="match status" value="1"/>
</dbReference>
<gene>
    <name evidence="10" type="ORF">C1H87_01055</name>
</gene>
<dbReference type="GO" id="GO:0046872">
    <property type="term" value="F:metal ion binding"/>
    <property type="evidence" value="ECO:0007669"/>
    <property type="project" value="UniProtKB-KW"/>
</dbReference>
<keyword evidence="5" id="KW-0378">Hydrolase</keyword>
<evidence type="ECO:0000256" key="8">
    <source>
        <dbReference type="PIRSR" id="PIRSR623612-1"/>
    </source>
</evidence>
<evidence type="ECO:0000256" key="7">
    <source>
        <dbReference type="ARBA" id="ARBA00023049"/>
    </source>
</evidence>
<dbReference type="InterPro" id="IPR027268">
    <property type="entry name" value="Peptidase_M4/M1_CTD_sf"/>
</dbReference>
<evidence type="ECO:0000256" key="5">
    <source>
        <dbReference type="ARBA" id="ARBA00022801"/>
    </source>
</evidence>
<keyword evidence="11" id="KW-1185">Reference proteome</keyword>
<dbReference type="GO" id="GO:0006508">
    <property type="term" value="P:proteolysis"/>
    <property type="evidence" value="ECO:0007669"/>
    <property type="project" value="UniProtKB-KW"/>
</dbReference>
<dbReference type="Pfam" id="PF00041">
    <property type="entry name" value="fn3"/>
    <property type="match status" value="1"/>
</dbReference>
<dbReference type="InterPro" id="IPR001570">
    <property type="entry name" value="Peptidase_M4_C_domain"/>
</dbReference>
<dbReference type="InterPro" id="IPR003961">
    <property type="entry name" value="FN3_dom"/>
</dbReference>
<evidence type="ECO:0000313" key="11">
    <source>
        <dbReference type="Proteomes" id="UP000235826"/>
    </source>
</evidence>
<comment type="similarity">
    <text evidence="1">Belongs to the peptidase M4 family.</text>
</comment>
<dbReference type="GO" id="GO:0004222">
    <property type="term" value="F:metalloendopeptidase activity"/>
    <property type="evidence" value="ECO:0007669"/>
    <property type="project" value="InterPro"/>
</dbReference>
<dbReference type="InterPro" id="IPR011096">
    <property type="entry name" value="FTP_domain"/>
</dbReference>
<evidence type="ECO:0000259" key="9">
    <source>
        <dbReference type="PROSITE" id="PS50853"/>
    </source>
</evidence>
<dbReference type="Pfam" id="PF07504">
    <property type="entry name" value="FTP"/>
    <property type="match status" value="1"/>
</dbReference>
<dbReference type="Pfam" id="PF01447">
    <property type="entry name" value="Peptidase_M4"/>
    <property type="match status" value="1"/>
</dbReference>
<dbReference type="InterPro" id="IPR050728">
    <property type="entry name" value="Zinc_Metalloprotease_M4"/>
</dbReference>
<organism evidence="10 11">
    <name type="scientific">Flavivirga eckloniae</name>
    <dbReference type="NCBI Taxonomy" id="1803846"/>
    <lineage>
        <taxon>Bacteria</taxon>
        <taxon>Pseudomonadati</taxon>
        <taxon>Bacteroidota</taxon>
        <taxon>Flavobacteriia</taxon>
        <taxon>Flavobacteriales</taxon>
        <taxon>Flavobacteriaceae</taxon>
        <taxon>Flavivirga</taxon>
    </lineage>
</organism>
<dbReference type="Proteomes" id="UP000235826">
    <property type="component" value="Chromosome"/>
</dbReference>
<dbReference type="PANTHER" id="PTHR33794:SF1">
    <property type="entry name" value="BACILLOLYSIN"/>
    <property type="match status" value="1"/>
</dbReference>
<evidence type="ECO:0000256" key="6">
    <source>
        <dbReference type="ARBA" id="ARBA00022833"/>
    </source>
</evidence>
<feature type="active site" evidence="8">
    <location>
        <position position="388"/>
    </location>
</feature>
<dbReference type="InterPro" id="IPR013783">
    <property type="entry name" value="Ig-like_fold"/>
</dbReference>
<dbReference type="Gene3D" id="3.10.170.10">
    <property type="match status" value="1"/>
</dbReference>
<evidence type="ECO:0000256" key="2">
    <source>
        <dbReference type="ARBA" id="ARBA00022670"/>
    </source>
</evidence>
<keyword evidence="6" id="KW-0862">Zinc</keyword>
<dbReference type="Gene3D" id="3.10.450.490">
    <property type="match status" value="1"/>
</dbReference>
<dbReference type="RefSeq" id="WP_102754041.1">
    <property type="nucleotide sequence ID" value="NZ_CP025791.1"/>
</dbReference>
<evidence type="ECO:0000313" key="10">
    <source>
        <dbReference type="EMBL" id="AUP77381.1"/>
    </source>
</evidence>
<dbReference type="KEGG" id="fek:C1H87_01055"/>
<dbReference type="Gene3D" id="2.60.120.260">
    <property type="entry name" value="Galactose-binding domain-like"/>
    <property type="match status" value="1"/>
</dbReference>
<dbReference type="NCBIfam" id="TIGR04183">
    <property type="entry name" value="Por_Secre_tail"/>
    <property type="match status" value="1"/>
</dbReference>
<dbReference type="Pfam" id="PF18962">
    <property type="entry name" value="Por_Secre_tail"/>
    <property type="match status" value="1"/>
</dbReference>
<dbReference type="InterPro" id="IPR026444">
    <property type="entry name" value="Secre_tail"/>
</dbReference>
<dbReference type="CDD" id="cd09597">
    <property type="entry name" value="M4_TLP"/>
    <property type="match status" value="1"/>
</dbReference>
<dbReference type="EMBL" id="CP025791">
    <property type="protein sequence ID" value="AUP77381.1"/>
    <property type="molecule type" value="Genomic_DNA"/>
</dbReference>
<accession>A0A2K9PJY9</accession>
<dbReference type="Pfam" id="PF02868">
    <property type="entry name" value="Peptidase_M4_C"/>
    <property type="match status" value="1"/>
</dbReference>
<feature type="domain" description="Fibronectin type-III" evidence="9">
    <location>
        <begin position="595"/>
        <end position="680"/>
    </location>
</feature>
<dbReference type="Gene3D" id="2.60.40.10">
    <property type="entry name" value="Immunoglobulins"/>
    <property type="match status" value="1"/>
</dbReference>
<dbReference type="PRINTS" id="PR00730">
    <property type="entry name" value="THERMOLYSIN"/>
</dbReference>
<evidence type="ECO:0000256" key="3">
    <source>
        <dbReference type="ARBA" id="ARBA00022723"/>
    </source>
</evidence>
<dbReference type="InterPro" id="IPR013856">
    <property type="entry name" value="Peptidase_M4_domain"/>
</dbReference>
<dbReference type="SMART" id="SM00060">
    <property type="entry name" value="FN3"/>
    <property type="match status" value="1"/>
</dbReference>
<protein>
    <recommendedName>
        <fullName evidence="9">Fibronectin type-III domain-containing protein</fullName>
    </recommendedName>
</protein>
<evidence type="ECO:0000256" key="1">
    <source>
        <dbReference type="ARBA" id="ARBA00009388"/>
    </source>
</evidence>